<keyword evidence="2" id="KW-1185">Reference proteome</keyword>
<reference evidence="1" key="1">
    <citation type="submission" date="2023-10" db="EMBL/GenBank/DDBJ databases">
        <authorList>
            <person name="Domelevo Entfellner J.-B."/>
        </authorList>
    </citation>
    <scope>NUCLEOTIDE SEQUENCE</scope>
</reference>
<dbReference type="EMBL" id="OY731402">
    <property type="protein sequence ID" value="CAJ1957155.1"/>
    <property type="molecule type" value="Genomic_DNA"/>
</dbReference>
<dbReference type="Proteomes" id="UP001189624">
    <property type="component" value="Chromosome 5"/>
</dbReference>
<proteinExistence type="predicted"/>
<organism evidence="1 2">
    <name type="scientific">Sphenostylis stenocarpa</name>
    <dbReference type="NCBI Taxonomy" id="92480"/>
    <lineage>
        <taxon>Eukaryota</taxon>
        <taxon>Viridiplantae</taxon>
        <taxon>Streptophyta</taxon>
        <taxon>Embryophyta</taxon>
        <taxon>Tracheophyta</taxon>
        <taxon>Spermatophyta</taxon>
        <taxon>Magnoliopsida</taxon>
        <taxon>eudicotyledons</taxon>
        <taxon>Gunneridae</taxon>
        <taxon>Pentapetalae</taxon>
        <taxon>rosids</taxon>
        <taxon>fabids</taxon>
        <taxon>Fabales</taxon>
        <taxon>Fabaceae</taxon>
        <taxon>Papilionoideae</taxon>
        <taxon>50 kb inversion clade</taxon>
        <taxon>NPAAA clade</taxon>
        <taxon>indigoferoid/millettioid clade</taxon>
        <taxon>Phaseoleae</taxon>
        <taxon>Sphenostylis</taxon>
    </lineage>
</organism>
<evidence type="ECO:0000313" key="2">
    <source>
        <dbReference type="Proteomes" id="UP001189624"/>
    </source>
</evidence>
<gene>
    <name evidence="1" type="ORF">AYBTSS11_LOCUS17047</name>
</gene>
<dbReference type="AlphaFoldDB" id="A0AA86SWP3"/>
<dbReference type="Gramene" id="rna-AYBTSS11_LOCUS17047">
    <property type="protein sequence ID" value="CAJ1957155.1"/>
    <property type="gene ID" value="gene-AYBTSS11_LOCUS17047"/>
</dbReference>
<evidence type="ECO:0000313" key="1">
    <source>
        <dbReference type="EMBL" id="CAJ1957155.1"/>
    </source>
</evidence>
<feature type="non-terminal residue" evidence="1">
    <location>
        <position position="1"/>
    </location>
</feature>
<accession>A0AA86SWP3</accession>
<name>A0AA86SWP3_9FABA</name>
<sequence length="117" mass="13294">WHILRNQIIEGLFWLLISQQRIKHGSEFLPIGAEAPTAIMMMAMYLGLAKGMGWCDWDACAKGQTPKAWVWNLYKHKGIMTFKPEVVLYLGDLGALFIARDQTYEPTSSCFVINGRS</sequence>
<protein>
    <submittedName>
        <fullName evidence="1">Uncharacterized protein</fullName>
    </submittedName>
</protein>